<dbReference type="InterPro" id="IPR007421">
    <property type="entry name" value="Schlafen_AlbA_2_dom"/>
</dbReference>
<dbReference type="InterPro" id="IPR038461">
    <property type="entry name" value="Schlafen_AlbA_2_dom_sf"/>
</dbReference>
<dbReference type="OrthoDB" id="9768354at2"/>
<dbReference type="Gene3D" id="3.30.950.30">
    <property type="entry name" value="Schlafen, AAA domain"/>
    <property type="match status" value="1"/>
</dbReference>
<dbReference type="Proteomes" id="UP000239326">
    <property type="component" value="Chromosome"/>
</dbReference>
<dbReference type="EMBL" id="CP027669">
    <property type="protein sequence ID" value="AVO41180.1"/>
    <property type="molecule type" value="Genomic_DNA"/>
</dbReference>
<dbReference type="AlphaFoldDB" id="A0A2S0MZ61"/>
<organism evidence="2 3">
    <name type="scientific">Simplicispira suum</name>
    <dbReference type="NCBI Taxonomy" id="2109915"/>
    <lineage>
        <taxon>Bacteria</taxon>
        <taxon>Pseudomonadati</taxon>
        <taxon>Pseudomonadota</taxon>
        <taxon>Betaproteobacteria</taxon>
        <taxon>Burkholderiales</taxon>
        <taxon>Comamonadaceae</taxon>
        <taxon>Simplicispira</taxon>
    </lineage>
</organism>
<protein>
    <recommendedName>
        <fullName evidence="1">Schlafen AlbA-2 domain-containing protein</fullName>
    </recommendedName>
</protein>
<gene>
    <name evidence="2" type="ORF">C6571_07665</name>
</gene>
<evidence type="ECO:0000259" key="1">
    <source>
        <dbReference type="Pfam" id="PF04326"/>
    </source>
</evidence>
<proteinExistence type="predicted"/>
<dbReference type="Gene3D" id="3.30.565.60">
    <property type="match status" value="1"/>
</dbReference>
<feature type="domain" description="Schlafen AlbA-2" evidence="1">
    <location>
        <begin position="24"/>
        <end position="150"/>
    </location>
</feature>
<dbReference type="KEGG" id="simp:C6571_07665"/>
<name>A0A2S0MZ61_9BURK</name>
<dbReference type="Pfam" id="PF13749">
    <property type="entry name" value="HATPase_c_4"/>
    <property type="match status" value="1"/>
</dbReference>
<sequence length="503" mass="55334">MRAMIDLSPAQAADRIAALLAASESRTLDFKRISNKQSRMYEAVCAFANSEGGLLVIGMGDAKAMKPGDKAQSRVFGTEENPEGFDDFRRGLLNRFTPPINKLHWLRLPCTLHNGQPGHVVILRVEKSEQVHSIVGNGTWARMDASNRELSAVEIADLAYQRGVKSAETLPMPVALDLLNTDAWRSYCATRGLADTDLAVRLPRLGLAVPVDGVLQPLLAALLLFADEPGALLAGQGMRADIRVFHYKGRTVQRGEVPNLLLPVKTIAGPVVEQIAKAQAYVLERLAVGLTMEGSGFKARYRFPERVVKEAITNAVIHRDYRLNRDIQIRIFDDRVEVESPGRLPGNLTPATIDKTGSVPRNSLLARHLREFPNPPNVDAGEGVPMMFAQMEQARLYEPLYREQLETAVPTLLVTLLNEERPPLWVQVSDWIDRHGPITNSKLREMSGLDTLAASKQLKQWVGQGVLVALPAPSRQQASYTKPELAGLADLSGSLSLGLDNEM</sequence>
<dbReference type="PANTHER" id="PTHR30595:SF6">
    <property type="entry name" value="SCHLAFEN ALBA-2 DOMAIN-CONTAINING PROTEIN"/>
    <property type="match status" value="1"/>
</dbReference>
<evidence type="ECO:0000313" key="2">
    <source>
        <dbReference type="EMBL" id="AVO41180.1"/>
    </source>
</evidence>
<accession>A0A2S0MZ61</accession>
<keyword evidence="3" id="KW-1185">Reference proteome</keyword>
<dbReference type="Pfam" id="PF04326">
    <property type="entry name" value="SLFN_AlbA_2"/>
    <property type="match status" value="1"/>
</dbReference>
<dbReference type="InterPro" id="IPR038475">
    <property type="entry name" value="RecG_C_sf"/>
</dbReference>
<reference evidence="2 3" key="1">
    <citation type="submission" date="2018-03" db="EMBL/GenBank/DDBJ databases">
        <title>Genome sequencing of Simplicispira sp.</title>
        <authorList>
            <person name="Kim S.-J."/>
            <person name="Heo J."/>
            <person name="Kwon S.-W."/>
        </authorList>
    </citation>
    <scope>NUCLEOTIDE SEQUENCE [LARGE SCALE GENOMIC DNA]</scope>
    <source>
        <strain evidence="2 3">SC1-8</strain>
    </source>
</reference>
<evidence type="ECO:0000313" key="3">
    <source>
        <dbReference type="Proteomes" id="UP000239326"/>
    </source>
</evidence>
<dbReference type="PANTHER" id="PTHR30595">
    <property type="entry name" value="GLPR-RELATED TRANSCRIPTIONAL REPRESSOR"/>
    <property type="match status" value="1"/>
</dbReference>